<evidence type="ECO:0000256" key="15">
    <source>
        <dbReference type="ARBA" id="ARBA00023157"/>
    </source>
</evidence>
<dbReference type="FunFam" id="2.40.10.10:FF:000028">
    <property type="entry name" value="Serine protease easter"/>
    <property type="match status" value="1"/>
</dbReference>
<name>A0A9P9Z0G4_9MUSC</name>
<evidence type="ECO:0000256" key="23">
    <source>
        <dbReference type="ARBA" id="ARBA00051399"/>
    </source>
</evidence>
<evidence type="ECO:0000256" key="18">
    <source>
        <dbReference type="ARBA" id="ARBA00038170"/>
    </source>
</evidence>
<keyword evidence="27" id="KW-0645">Protease</keyword>
<dbReference type="InterPro" id="IPR001737">
    <property type="entry name" value="KsgA/Erm"/>
</dbReference>
<dbReference type="GO" id="GO:0000785">
    <property type="term" value="C:chromatin"/>
    <property type="evidence" value="ECO:0007669"/>
    <property type="project" value="UniProtKB-ARBA"/>
</dbReference>
<dbReference type="InterPro" id="IPR020596">
    <property type="entry name" value="rRNA_Ade_Mease_Trfase_CS"/>
</dbReference>
<dbReference type="EC" id="2.3.1.286" evidence="2"/>
<accession>A0A9P9Z0G4</accession>
<dbReference type="InterPro" id="IPR001314">
    <property type="entry name" value="Peptidase_S1A"/>
</dbReference>
<dbReference type="InterPro" id="IPR029063">
    <property type="entry name" value="SAM-dependent_MTases_sf"/>
</dbReference>
<dbReference type="SMART" id="SM00650">
    <property type="entry name" value="rADc"/>
    <property type="match status" value="1"/>
</dbReference>
<evidence type="ECO:0000256" key="3">
    <source>
        <dbReference type="ARBA" id="ARBA00022552"/>
    </source>
</evidence>
<comment type="similarity">
    <text evidence="17">Belongs to the peptidase S1 family. CLIP subfamily.</text>
</comment>
<evidence type="ECO:0000313" key="31">
    <source>
        <dbReference type="EMBL" id="KAI8046049.1"/>
    </source>
</evidence>
<evidence type="ECO:0000256" key="28">
    <source>
        <dbReference type="SAM" id="MobiDB-lite"/>
    </source>
</evidence>
<dbReference type="InterPro" id="IPR029035">
    <property type="entry name" value="DHS-like_NAD/FAD-binding_dom"/>
</dbReference>
<dbReference type="GO" id="GO:0010468">
    <property type="term" value="P:regulation of gene expression"/>
    <property type="evidence" value="ECO:0007669"/>
    <property type="project" value="UniProtKB-ARBA"/>
</dbReference>
<evidence type="ECO:0000256" key="27">
    <source>
        <dbReference type="RuleBase" id="RU363034"/>
    </source>
</evidence>
<keyword evidence="8 25" id="KW-0479">Metal-binding</keyword>
<keyword evidence="11" id="KW-0106">Calcium</keyword>
<comment type="catalytic activity">
    <reaction evidence="21">
        <text>N(6)-decanoyl-L-lysyl-[protein] + NAD(+) + H2O = 2''-O-decanoyl-ADP-D-ribose + nicotinamide + L-lysyl-[protein]</text>
        <dbReference type="Rhea" id="RHEA:70631"/>
        <dbReference type="Rhea" id="RHEA-COMP:9752"/>
        <dbReference type="Rhea" id="RHEA-COMP:17932"/>
        <dbReference type="ChEBI" id="CHEBI:15377"/>
        <dbReference type="ChEBI" id="CHEBI:17154"/>
        <dbReference type="ChEBI" id="CHEBI:29969"/>
        <dbReference type="ChEBI" id="CHEBI:57540"/>
        <dbReference type="ChEBI" id="CHEBI:143222"/>
        <dbReference type="ChEBI" id="CHEBI:189688"/>
    </reaction>
    <physiologicalReaction direction="left-to-right" evidence="21">
        <dbReference type="Rhea" id="RHEA:70632"/>
    </physiologicalReaction>
</comment>
<feature type="binding site" evidence="25">
    <location>
        <position position="1183"/>
    </location>
    <ligand>
        <name>Zn(2+)</name>
        <dbReference type="ChEBI" id="CHEBI:29105"/>
    </ligand>
</feature>
<evidence type="ECO:0000256" key="1">
    <source>
        <dbReference type="ARBA" id="ARBA00001947"/>
    </source>
</evidence>
<feature type="active site" description="Proton acceptor" evidence="25">
    <location>
        <position position="1145"/>
    </location>
</feature>
<dbReference type="SUPFAM" id="SSF52467">
    <property type="entry name" value="DHS-like NAD/FAD-binding domain"/>
    <property type="match status" value="1"/>
</dbReference>
<dbReference type="InterPro" id="IPR033116">
    <property type="entry name" value="TRYPSIN_SER"/>
</dbReference>
<dbReference type="InterPro" id="IPR003000">
    <property type="entry name" value="Sirtuin"/>
</dbReference>
<dbReference type="GO" id="GO:0003723">
    <property type="term" value="F:RNA binding"/>
    <property type="evidence" value="ECO:0007669"/>
    <property type="project" value="UniProtKB-UniRule"/>
</dbReference>
<dbReference type="InterPro" id="IPR009003">
    <property type="entry name" value="Peptidase_S1_PA"/>
</dbReference>
<evidence type="ECO:0000256" key="24">
    <source>
        <dbReference type="ARBA" id="ARBA00052763"/>
    </source>
</evidence>
<dbReference type="PROSITE" id="PS00134">
    <property type="entry name" value="TRYPSIN_HIS"/>
    <property type="match status" value="1"/>
</dbReference>
<evidence type="ECO:0000256" key="5">
    <source>
        <dbReference type="ARBA" id="ARBA00022603"/>
    </source>
</evidence>
<comment type="catalytic activity">
    <reaction evidence="22">
        <text>N(6)-succinyl-L-lysyl-[protein] + NAD(+) + H2O = 2''-O-succinyl-ADP-D-ribose + nicotinamide + L-lysyl-[protein]</text>
        <dbReference type="Rhea" id="RHEA:47668"/>
        <dbReference type="Rhea" id="RHEA-COMP:9752"/>
        <dbReference type="Rhea" id="RHEA-COMP:11877"/>
        <dbReference type="ChEBI" id="CHEBI:15377"/>
        <dbReference type="ChEBI" id="CHEBI:17154"/>
        <dbReference type="ChEBI" id="CHEBI:29969"/>
        <dbReference type="ChEBI" id="CHEBI:57540"/>
        <dbReference type="ChEBI" id="CHEBI:87830"/>
        <dbReference type="ChEBI" id="CHEBI:87832"/>
    </reaction>
    <physiologicalReaction direction="left-to-right" evidence="22">
        <dbReference type="Rhea" id="RHEA:47669"/>
    </physiologicalReaction>
</comment>
<dbReference type="GO" id="GO:0070403">
    <property type="term" value="F:NAD+ binding"/>
    <property type="evidence" value="ECO:0007669"/>
    <property type="project" value="InterPro"/>
</dbReference>
<dbReference type="EMBL" id="JAMKOV010000001">
    <property type="protein sequence ID" value="KAI8046049.1"/>
    <property type="molecule type" value="Genomic_DNA"/>
</dbReference>
<feature type="binding site" evidence="26">
    <location>
        <position position="55"/>
    </location>
    <ligand>
        <name>S-adenosyl-L-methionine</name>
        <dbReference type="ChEBI" id="CHEBI:59789"/>
    </ligand>
</feature>
<keyword evidence="7 26" id="KW-0949">S-adenosyl-L-methionine</keyword>
<keyword evidence="16" id="KW-0325">Glycoprotein</keyword>
<protein>
    <recommendedName>
        <fullName evidence="2">protein acetyllysine N-acetyltransferase</fullName>
        <ecNumber evidence="2">2.3.1.286</ecNumber>
    </recommendedName>
    <alternativeName>
        <fullName evidence="20">Regulatory protein SIR2 homolog 7</fullName>
    </alternativeName>
    <alternativeName>
        <fullName evidence="19">SIR2-like protein 7</fullName>
    </alternativeName>
</protein>
<keyword evidence="15" id="KW-1015">Disulfide bond</keyword>
<dbReference type="CDD" id="cd02440">
    <property type="entry name" value="AdoMet_MTases"/>
    <property type="match status" value="1"/>
</dbReference>
<dbReference type="PROSITE" id="PS51689">
    <property type="entry name" value="SAM_RNA_A_N6_MT"/>
    <property type="match status" value="1"/>
</dbReference>
<feature type="domain" description="Peptidase S1" evidence="29">
    <location>
        <begin position="284"/>
        <end position="467"/>
    </location>
</feature>
<dbReference type="SMART" id="SM00020">
    <property type="entry name" value="Tryp_SPc"/>
    <property type="match status" value="3"/>
</dbReference>
<proteinExistence type="inferred from homology"/>
<comment type="caution">
    <text evidence="26">Lacks conserved residue(s) required for the propagation of feature annotation.</text>
</comment>
<feature type="region of interest" description="Disordered" evidence="28">
    <location>
        <begin position="993"/>
        <end position="1015"/>
    </location>
</feature>
<evidence type="ECO:0000256" key="20">
    <source>
        <dbReference type="ARBA" id="ARBA00043038"/>
    </source>
</evidence>
<dbReference type="Proteomes" id="UP001059596">
    <property type="component" value="Chromosome 3R"/>
</dbReference>
<evidence type="ECO:0000256" key="14">
    <source>
        <dbReference type="ARBA" id="ARBA00023145"/>
    </source>
</evidence>
<dbReference type="InterPro" id="IPR011530">
    <property type="entry name" value="rRNA_adenine_dimethylase"/>
</dbReference>
<keyword evidence="3" id="KW-0698">rRNA processing</keyword>
<organism evidence="31 32">
    <name type="scientific">Drosophila gunungcola</name>
    <name type="common">fruit fly</name>
    <dbReference type="NCBI Taxonomy" id="103775"/>
    <lineage>
        <taxon>Eukaryota</taxon>
        <taxon>Metazoa</taxon>
        <taxon>Ecdysozoa</taxon>
        <taxon>Arthropoda</taxon>
        <taxon>Hexapoda</taxon>
        <taxon>Insecta</taxon>
        <taxon>Pterygota</taxon>
        <taxon>Neoptera</taxon>
        <taxon>Endopterygota</taxon>
        <taxon>Diptera</taxon>
        <taxon>Brachycera</taxon>
        <taxon>Muscomorpha</taxon>
        <taxon>Ephydroidea</taxon>
        <taxon>Drosophilidae</taxon>
        <taxon>Drosophila</taxon>
        <taxon>Sophophora</taxon>
    </lineage>
</organism>
<keyword evidence="12 26" id="KW-0694">RNA-binding</keyword>
<evidence type="ECO:0000256" key="2">
    <source>
        <dbReference type="ARBA" id="ARBA00012928"/>
    </source>
</evidence>
<comment type="catalytic activity">
    <reaction evidence="23">
        <text>N(6)-propanoyl-L-lysyl-[protein] + NAD(+) + H2O = 3''-O-propanoyl-ADP-D-ribose + nicotinamide + L-lysyl-[protein]</text>
        <dbReference type="Rhea" id="RHEA:23500"/>
        <dbReference type="Rhea" id="RHEA-COMP:9752"/>
        <dbReference type="Rhea" id="RHEA-COMP:13758"/>
        <dbReference type="ChEBI" id="CHEBI:15377"/>
        <dbReference type="ChEBI" id="CHEBI:17154"/>
        <dbReference type="ChEBI" id="CHEBI:29969"/>
        <dbReference type="ChEBI" id="CHEBI:57540"/>
        <dbReference type="ChEBI" id="CHEBI:138019"/>
        <dbReference type="ChEBI" id="CHEBI:145015"/>
    </reaction>
    <physiologicalReaction direction="left-to-right" evidence="23">
        <dbReference type="Rhea" id="RHEA:23501"/>
    </physiologicalReaction>
</comment>
<dbReference type="InterPro" id="IPR001254">
    <property type="entry name" value="Trypsin_dom"/>
</dbReference>
<feature type="binding site" evidence="25">
    <location>
        <position position="1156"/>
    </location>
    <ligand>
        <name>Zn(2+)</name>
        <dbReference type="ChEBI" id="CHEBI:29105"/>
    </ligand>
</feature>
<keyword evidence="9" id="KW-0732">Signal</keyword>
<dbReference type="GO" id="GO:0006508">
    <property type="term" value="P:proteolysis"/>
    <property type="evidence" value="ECO:0007669"/>
    <property type="project" value="UniProtKB-KW"/>
</dbReference>
<dbReference type="Gene3D" id="2.20.28.200">
    <property type="match status" value="1"/>
</dbReference>
<feature type="binding site" evidence="25">
    <location>
        <position position="1186"/>
    </location>
    <ligand>
        <name>Zn(2+)</name>
        <dbReference type="ChEBI" id="CHEBI:29105"/>
    </ligand>
</feature>
<feature type="binding site" evidence="26">
    <location>
        <position position="38"/>
    </location>
    <ligand>
        <name>S-adenosyl-L-methionine</name>
        <dbReference type="ChEBI" id="CHEBI:59789"/>
    </ligand>
</feature>
<evidence type="ECO:0000313" key="32">
    <source>
        <dbReference type="Proteomes" id="UP001059596"/>
    </source>
</evidence>
<comment type="caution">
    <text evidence="31">The sequence shown here is derived from an EMBL/GenBank/DDBJ whole genome shotgun (WGS) entry which is preliminary data.</text>
</comment>
<dbReference type="GO" id="GO:0000179">
    <property type="term" value="F:rRNA (adenine-N6,N6-)-dimethyltransferase activity"/>
    <property type="evidence" value="ECO:0007669"/>
    <property type="project" value="UniProtKB-UniRule"/>
</dbReference>
<feature type="domain" description="Deacetylase sirtuin-type" evidence="30">
    <location>
        <begin position="1040"/>
        <end position="1287"/>
    </location>
</feature>
<evidence type="ECO:0000256" key="6">
    <source>
        <dbReference type="ARBA" id="ARBA00022679"/>
    </source>
</evidence>
<dbReference type="PROSITE" id="PS00135">
    <property type="entry name" value="TRYPSIN_SER"/>
    <property type="match status" value="1"/>
</dbReference>
<dbReference type="InterPro" id="IPR018114">
    <property type="entry name" value="TRYPSIN_HIS"/>
</dbReference>
<keyword evidence="10 25" id="KW-0862">Zinc</keyword>
<dbReference type="FunFam" id="2.20.28.200:FF:000002">
    <property type="entry name" value="NAD-dependent deacetylase sirtuin-7"/>
    <property type="match status" value="1"/>
</dbReference>
<dbReference type="PANTHER" id="PTHR24256">
    <property type="entry name" value="TRYPTASE-RELATED"/>
    <property type="match status" value="1"/>
</dbReference>
<evidence type="ECO:0000256" key="11">
    <source>
        <dbReference type="ARBA" id="ARBA00022837"/>
    </source>
</evidence>
<dbReference type="InterPro" id="IPR051487">
    <property type="entry name" value="Ser/Thr_Proteases_Immune/Dev"/>
</dbReference>
<dbReference type="InterPro" id="IPR043504">
    <property type="entry name" value="Peptidase_S1_PA_chymotrypsin"/>
</dbReference>
<evidence type="ECO:0000256" key="16">
    <source>
        <dbReference type="ARBA" id="ARBA00023180"/>
    </source>
</evidence>
<feature type="binding site" evidence="26">
    <location>
        <position position="1"/>
    </location>
    <ligand>
        <name>S-adenosyl-L-methionine</name>
        <dbReference type="ChEBI" id="CHEBI:59789"/>
    </ligand>
</feature>
<feature type="region of interest" description="Disordered" evidence="28">
    <location>
        <begin position="1526"/>
        <end position="1547"/>
    </location>
</feature>
<dbReference type="SUPFAM" id="SSF53335">
    <property type="entry name" value="S-adenosyl-L-methionine-dependent methyltransferases"/>
    <property type="match status" value="1"/>
</dbReference>
<evidence type="ECO:0000256" key="10">
    <source>
        <dbReference type="ARBA" id="ARBA00022833"/>
    </source>
</evidence>
<feature type="binding site" evidence="25">
    <location>
        <position position="1153"/>
    </location>
    <ligand>
        <name>Zn(2+)</name>
        <dbReference type="ChEBI" id="CHEBI:29105"/>
    </ligand>
</feature>
<dbReference type="CDD" id="cd00190">
    <property type="entry name" value="Tryp_SPc"/>
    <property type="match status" value="2"/>
</dbReference>
<keyword evidence="32" id="KW-1185">Reference proteome</keyword>
<dbReference type="Pfam" id="PF00398">
    <property type="entry name" value="RrnaAD"/>
    <property type="match status" value="1"/>
</dbReference>
<comment type="similarity">
    <text evidence="26">Belongs to the class I-like SAM-binding methyltransferase superfamily. rRNA adenine N(6)-methyltransferase family.</text>
</comment>
<keyword evidence="27" id="KW-0720">Serine protease</keyword>
<dbReference type="FunFam" id="2.40.10.10:FF:000157">
    <property type="entry name" value="GH18608p"/>
    <property type="match status" value="1"/>
</dbReference>
<evidence type="ECO:0000256" key="21">
    <source>
        <dbReference type="ARBA" id="ARBA00050237"/>
    </source>
</evidence>
<keyword evidence="6 26" id="KW-0808">Transferase</keyword>
<feature type="compositionally biased region" description="Acidic residues" evidence="28">
    <location>
        <begin position="1530"/>
        <end position="1547"/>
    </location>
</feature>
<dbReference type="PRINTS" id="PR00722">
    <property type="entry name" value="CHYMOTRYPSIN"/>
</dbReference>
<dbReference type="Pfam" id="PF00089">
    <property type="entry name" value="Trypsin"/>
    <property type="match status" value="3"/>
</dbReference>
<dbReference type="Gene3D" id="2.40.10.10">
    <property type="entry name" value="Trypsin-like serine proteases"/>
    <property type="match status" value="5"/>
</dbReference>
<keyword evidence="4" id="KW-0597">Phosphoprotein</keyword>
<comment type="cofactor">
    <cofactor evidence="1">
        <name>Zn(2+)</name>
        <dbReference type="ChEBI" id="CHEBI:29105"/>
    </cofactor>
</comment>
<dbReference type="FunFam" id="3.40.50.1220:FF:000038">
    <property type="entry name" value="NAD-dependent protein deacetylase sirtuin-6 isoform X2"/>
    <property type="match status" value="1"/>
</dbReference>
<evidence type="ECO:0000256" key="17">
    <source>
        <dbReference type="ARBA" id="ARBA00024195"/>
    </source>
</evidence>
<feature type="domain" description="Peptidase S1" evidence="29">
    <location>
        <begin position="734"/>
        <end position="967"/>
    </location>
</feature>
<evidence type="ECO:0000256" key="12">
    <source>
        <dbReference type="ARBA" id="ARBA00022884"/>
    </source>
</evidence>
<dbReference type="CDD" id="cd01410">
    <property type="entry name" value="SIRT7"/>
    <property type="match status" value="1"/>
</dbReference>
<evidence type="ECO:0000256" key="9">
    <source>
        <dbReference type="ARBA" id="ARBA00022729"/>
    </source>
</evidence>
<feature type="binding site" evidence="26">
    <location>
        <position position="17"/>
    </location>
    <ligand>
        <name>S-adenosyl-L-methionine</name>
        <dbReference type="ChEBI" id="CHEBI:59789"/>
    </ligand>
</feature>
<feature type="binding site" evidence="26">
    <location>
        <position position="70"/>
    </location>
    <ligand>
        <name>S-adenosyl-L-methionine</name>
        <dbReference type="ChEBI" id="CHEBI:59789"/>
    </ligand>
</feature>
<evidence type="ECO:0000256" key="19">
    <source>
        <dbReference type="ARBA" id="ARBA00041832"/>
    </source>
</evidence>
<reference evidence="31" key="1">
    <citation type="journal article" date="2023" name="Genome Biol. Evol.">
        <title>Long-read-based Genome Assembly of Drosophila gunungcola Reveals Fewer Chemosensory Genes in Flower-breeding Species.</title>
        <authorList>
            <person name="Negi A."/>
            <person name="Liao B.Y."/>
            <person name="Yeh S.D."/>
        </authorList>
    </citation>
    <scope>NUCLEOTIDE SEQUENCE</scope>
    <source>
        <strain evidence="31">Sukarami</strain>
    </source>
</reference>
<keyword evidence="14" id="KW-0865">Zymogen</keyword>
<dbReference type="GO" id="GO:0097372">
    <property type="term" value="F:histone H3K18 deacetylase activity, NAD-dependent"/>
    <property type="evidence" value="ECO:0007669"/>
    <property type="project" value="UniProtKB-ARBA"/>
</dbReference>
<dbReference type="Pfam" id="PF02146">
    <property type="entry name" value="SIR2"/>
    <property type="match status" value="1"/>
</dbReference>
<keyword evidence="27" id="KW-0378">Hydrolase</keyword>
<evidence type="ECO:0000256" key="22">
    <source>
        <dbReference type="ARBA" id="ARBA00051105"/>
    </source>
</evidence>
<comment type="catalytic activity">
    <reaction evidence="24">
        <text>N(6)-glutaryl-L-lysyl-[protein] + NAD(+) + H2O = 2''-O-glutaryl-ADP-D-ribose + nicotinamide + L-lysyl-[protein]</text>
        <dbReference type="Rhea" id="RHEA:47664"/>
        <dbReference type="Rhea" id="RHEA-COMP:9752"/>
        <dbReference type="Rhea" id="RHEA-COMP:11875"/>
        <dbReference type="ChEBI" id="CHEBI:15377"/>
        <dbReference type="ChEBI" id="CHEBI:17154"/>
        <dbReference type="ChEBI" id="CHEBI:29969"/>
        <dbReference type="ChEBI" id="CHEBI:57540"/>
        <dbReference type="ChEBI" id="CHEBI:87828"/>
        <dbReference type="ChEBI" id="CHEBI:87829"/>
    </reaction>
    <physiologicalReaction direction="left-to-right" evidence="24">
        <dbReference type="Rhea" id="RHEA:47665"/>
    </physiologicalReaction>
</comment>
<keyword evidence="13" id="KW-0520">NAD</keyword>
<comment type="similarity">
    <text evidence="18">Belongs to the sirtuin family. Class IV subfamily.</text>
</comment>
<evidence type="ECO:0000259" key="29">
    <source>
        <dbReference type="PROSITE" id="PS50240"/>
    </source>
</evidence>
<keyword evidence="5 26" id="KW-0489">Methyltransferase</keyword>
<evidence type="ECO:0000256" key="13">
    <source>
        <dbReference type="ARBA" id="ARBA00023027"/>
    </source>
</evidence>
<dbReference type="PROSITE" id="PS50305">
    <property type="entry name" value="SIRTUIN"/>
    <property type="match status" value="1"/>
</dbReference>
<evidence type="ECO:0000256" key="7">
    <source>
        <dbReference type="ARBA" id="ARBA00022691"/>
    </source>
</evidence>
<evidence type="ECO:0000256" key="8">
    <source>
        <dbReference type="ARBA" id="ARBA00022723"/>
    </source>
</evidence>
<dbReference type="Gene3D" id="3.40.50.1220">
    <property type="entry name" value="TPP-binding domain"/>
    <property type="match status" value="1"/>
</dbReference>
<gene>
    <name evidence="31" type="ORF">M5D96_002249</name>
</gene>
<dbReference type="GO" id="GO:0140861">
    <property type="term" value="P:DNA repair-dependent chromatin remodeling"/>
    <property type="evidence" value="ECO:0007669"/>
    <property type="project" value="UniProtKB-ARBA"/>
</dbReference>
<dbReference type="Gene3D" id="3.40.50.150">
    <property type="entry name" value="Vaccinia Virus protein VP39"/>
    <property type="match status" value="1"/>
</dbReference>
<dbReference type="InterPro" id="IPR020598">
    <property type="entry name" value="rRNA_Ade_methylase_Trfase_N"/>
</dbReference>
<evidence type="ECO:0000256" key="26">
    <source>
        <dbReference type="PROSITE-ProRule" id="PRU01026"/>
    </source>
</evidence>
<evidence type="ECO:0000256" key="25">
    <source>
        <dbReference type="PROSITE-ProRule" id="PRU00236"/>
    </source>
</evidence>
<dbReference type="GO" id="GO:0046872">
    <property type="term" value="F:metal ion binding"/>
    <property type="evidence" value="ECO:0007669"/>
    <property type="project" value="UniProtKB-KW"/>
</dbReference>
<feature type="domain" description="Peptidase S1" evidence="29">
    <location>
        <begin position="488"/>
        <end position="713"/>
    </location>
</feature>
<dbReference type="PROSITE" id="PS01131">
    <property type="entry name" value="RRNA_A_DIMETH"/>
    <property type="match status" value="1"/>
</dbReference>
<evidence type="ECO:0000256" key="4">
    <source>
        <dbReference type="ARBA" id="ARBA00022553"/>
    </source>
</evidence>
<dbReference type="InterPro" id="IPR026590">
    <property type="entry name" value="Ssirtuin_cat_dom"/>
</dbReference>
<dbReference type="SUPFAM" id="SSF50494">
    <property type="entry name" value="Trypsin-like serine proteases"/>
    <property type="match status" value="3"/>
</dbReference>
<dbReference type="PROSITE" id="PS50240">
    <property type="entry name" value="TRYPSIN_DOM"/>
    <property type="match status" value="3"/>
</dbReference>
<sequence>MLEKAALRATDVVLEIGPGTGNMTVKMLERAKKVIACEIDTRLAAELQKRVLIGDFLKAELPFFDLCIANVPYQISSPLIFKLLLHRPLFRCAVLMFQREFAQRLVAKPGDKLYCRLSINTQLLARVGKNNFKPPPKVESSVVRLEPKNPPPPVNFTEWDGLTRIAFLRKNKTLAATFKVTSVMEMLEKNYKLYRSLRNESPVDHDREQINNMAMQTLRMALLLMFFLSNGLVYGQNPDPAAQLACTKFKQIVFEERVAFSFFFNDAPITYETVDSCHGSRPLIVDGTPAEPKEFPHAARLGHRDANNETNGNVNVVRLGELEFDTDEDDAEPEDFGVLSLTAHPDFENPALYNDIAIVKLDREVKFNRYKHPACLPFDDGEKHECVSTTEANEELPKGYEPRSQLCIGSKDDKDTCNGDSGGPVLANHKDLPCMHHVMGITSAGIGCSTPDIPSPYTRETSEFGFLMEGSPSIFKTSDKCTSYAPLIIGGGPALPKEFPHAARLGHRSDDDNGQLEWFCGGTLISNRHVLTAAHCHFSTVGSVNIVRLGDLEFDTNTDDADPEDFEVKDHTLHPDYSYPALYNDISVVRLSRAVTFNEYKHPACLPFVDGRSVSSFIAIGWVKLDNYNTRCTITTEKNEELPEGYNHTTQLCIGSTKHKDTCNGDSGGPVLIYHNAYPCMYHVMGITSVGLSCDTPDLPAMYTRETIDYGFLLPGAPIERRVIDKCRSYTPLIVGGHPAQPREFPHMARLGRRQSLDTRTDWFCGGVLISERFVLTAAHCLESEQGEDYVVSGYIVHPGYEDPQYYHDIGLIKLTEDVIFDVYRHPACLPFRDERFSDSFIAVGWGSTGLAVKPSAKLLKVKLERYRDGVCKKLLTRQLEEFPRGFDASNQVCVGSEMARDTCNGDSGGPLLIYHQEYPCMYHVVAITSAGLSCGTPGIPGIYTRAPHNCQLCRIMEQDQVKDVEQEQHMEMEPKPEMDVAQAYITRAKMNPAKKDNEKRRRKDAMRREKHPDIVKATKKRKERVEIYKERVVEREDAPHVIEAKVEQLANIISQAKHLVCYTGAGISTAALIPDYRGSQGIWTLLQKGQEIGEHDLSSANPTYTHMALYELHRRRLLHHVVSQNCDGLHLRSGLPRHSLSEIHGNMYVEVCKNCRPNSVYWRQFDTTEMTARYCHKTHRLCHRCSEPLYDTIVHFGERGNVKWPLNWAGATAHAERADVILCLGSSLKVLKKYTWLWQMDRPARQRAKICVVNLQWTPKDGIASIKINGKCDRVMAQLMHLLHIPVPVYTKEKDPIFAHASLLMPEELHTLTQPLLKNADEEEAFTTTTEETQDSTISSESCSYNYSDLPIGKGPRIRTPIKNGRRVKTNLELRQKFKVINGQDEEIKVEEAETNGEVKTEIDSNTQLKDSSIKTETEVKLEKIESQDTIFKQDLNLLELLPKLEPLSLKEEPEETVNNGFLELPKLVAIQKTHVERFSPHPIELRLEPVQLPPLVPIGAPLSTPFVEPKLVVPPAFQTLNIQVQSDGDGDSTTENENEEEVEEQEEKIELAQMDLLRQNSDEELLRQLPTWYDAKYAYSGLHSILIPPPADLNIWNSQVVPNFAMNRSAASCDFCFDRYAELECQFYRRWNLSQRKHKKRARSGRFVVCECCPTSDDDDDYDENISLAHIAAAETAKRRQQLSTSFPRKLARTQAGWYGKGYKKGRKRR</sequence>
<dbReference type="GO" id="GO:0035861">
    <property type="term" value="C:site of double-strand break"/>
    <property type="evidence" value="ECO:0007669"/>
    <property type="project" value="UniProtKB-ARBA"/>
</dbReference>
<evidence type="ECO:0000259" key="30">
    <source>
        <dbReference type="PROSITE" id="PS50305"/>
    </source>
</evidence>
<dbReference type="Gene3D" id="1.10.8.480">
    <property type="match status" value="1"/>
</dbReference>
<dbReference type="GO" id="GO:0004252">
    <property type="term" value="F:serine-type endopeptidase activity"/>
    <property type="evidence" value="ECO:0007669"/>
    <property type="project" value="InterPro"/>
</dbReference>
<dbReference type="NCBIfam" id="TIGR00755">
    <property type="entry name" value="ksgA"/>
    <property type="match status" value="1"/>
</dbReference>